<proteinExistence type="predicted"/>
<protein>
    <submittedName>
        <fullName evidence="1">Uncharacterized protein</fullName>
    </submittedName>
</protein>
<evidence type="ECO:0000313" key="2">
    <source>
        <dbReference type="Proteomes" id="UP001597549"/>
    </source>
</evidence>
<sequence length="185" mass="21722">MKKVILISFLLISQFIVGQILHTTRNIDSYPKSVFPYQGTRLMSVDEVHIPDSEENVYIFSKIEVNKNPDSLYFQHYKKKNEKWNKVKSISFSHNGFLSVWKSRKAFMDADKNKSVDAVFIFSKHNSDKSQESVHLLLYSNEEFYFITANKEDAYESSTYSDNFKSLKETIKSDVIKYWNALDKK</sequence>
<organism evidence="1 2">
    <name type="scientific">Flavobacterium ardleyense</name>
    <dbReference type="NCBI Taxonomy" id="2038737"/>
    <lineage>
        <taxon>Bacteria</taxon>
        <taxon>Pseudomonadati</taxon>
        <taxon>Bacteroidota</taxon>
        <taxon>Flavobacteriia</taxon>
        <taxon>Flavobacteriales</taxon>
        <taxon>Flavobacteriaceae</taxon>
        <taxon>Flavobacterium</taxon>
    </lineage>
</organism>
<accession>A0ABW5ZBS0</accession>
<name>A0ABW5ZBS0_9FLAO</name>
<keyword evidence="2" id="KW-1185">Reference proteome</keyword>
<dbReference type="RefSeq" id="WP_379808124.1">
    <property type="nucleotide sequence ID" value="NZ_JBHUOL010000018.1"/>
</dbReference>
<comment type="caution">
    <text evidence="1">The sequence shown here is derived from an EMBL/GenBank/DDBJ whole genome shotgun (WGS) entry which is preliminary data.</text>
</comment>
<reference evidence="2" key="1">
    <citation type="journal article" date="2019" name="Int. J. Syst. Evol. Microbiol.">
        <title>The Global Catalogue of Microorganisms (GCM) 10K type strain sequencing project: providing services to taxonomists for standard genome sequencing and annotation.</title>
        <authorList>
            <consortium name="The Broad Institute Genomics Platform"/>
            <consortium name="The Broad Institute Genome Sequencing Center for Infectious Disease"/>
            <person name="Wu L."/>
            <person name="Ma J."/>
        </authorList>
    </citation>
    <scope>NUCLEOTIDE SEQUENCE [LARGE SCALE GENOMIC DNA]</scope>
    <source>
        <strain evidence="2">KCTC 52644</strain>
    </source>
</reference>
<gene>
    <name evidence="1" type="ORF">ACFSX9_12400</name>
</gene>
<evidence type="ECO:0000313" key="1">
    <source>
        <dbReference type="EMBL" id="MFD2909531.1"/>
    </source>
</evidence>
<dbReference type="EMBL" id="JBHUOL010000018">
    <property type="protein sequence ID" value="MFD2909531.1"/>
    <property type="molecule type" value="Genomic_DNA"/>
</dbReference>
<dbReference type="Proteomes" id="UP001597549">
    <property type="component" value="Unassembled WGS sequence"/>
</dbReference>